<dbReference type="PANTHER" id="PTHR41536:SF1">
    <property type="entry name" value="PKHD-TYPE HYDROXYLASE YBIX"/>
    <property type="match status" value="1"/>
</dbReference>
<feature type="binding site" evidence="7">
    <location>
        <position position="167"/>
    </location>
    <ligand>
        <name>2-oxoglutarate</name>
        <dbReference type="ChEBI" id="CHEBI:16810"/>
    </ligand>
</feature>
<dbReference type="AlphaFoldDB" id="A0A0B0HB95"/>
<keyword evidence="3 7" id="KW-0847">Vitamin C</keyword>
<comment type="cofactor">
    <cofactor evidence="1 7">
        <name>L-ascorbate</name>
        <dbReference type="ChEBI" id="CHEBI:38290"/>
    </cofactor>
</comment>
<evidence type="ECO:0000256" key="4">
    <source>
        <dbReference type="ARBA" id="ARBA00022964"/>
    </source>
</evidence>
<accession>A0A0B0HB95</accession>
<dbReference type="Proteomes" id="UP000190962">
    <property type="component" value="Unassembled WGS sequence"/>
</dbReference>
<evidence type="ECO:0000259" key="8">
    <source>
        <dbReference type="PROSITE" id="PS51471"/>
    </source>
</evidence>
<dbReference type="GO" id="GO:0006879">
    <property type="term" value="P:intracellular iron ion homeostasis"/>
    <property type="evidence" value="ECO:0007669"/>
    <property type="project" value="TreeGrafter"/>
</dbReference>
<dbReference type="GO" id="GO:0031418">
    <property type="term" value="F:L-ascorbic acid binding"/>
    <property type="evidence" value="ECO:0007669"/>
    <property type="project" value="UniProtKB-KW"/>
</dbReference>
<dbReference type="SMART" id="SM00702">
    <property type="entry name" value="P4Hc"/>
    <property type="match status" value="1"/>
</dbReference>
<proteinExistence type="inferred from homology"/>
<keyword evidence="2 7" id="KW-0479">Metal-binding</keyword>
<dbReference type="HAMAP" id="MF_00657">
    <property type="entry name" value="Hydroxyl_YbiX"/>
    <property type="match status" value="1"/>
</dbReference>
<dbReference type="OrthoDB" id="9812472at2"/>
<feature type="binding site" evidence="7">
    <location>
        <position position="98"/>
    </location>
    <ligand>
        <name>Fe cation</name>
        <dbReference type="ChEBI" id="CHEBI:24875"/>
    </ligand>
</feature>
<dbReference type="eggNOG" id="COG3128">
    <property type="taxonomic scope" value="Bacteria"/>
</dbReference>
<dbReference type="PROSITE" id="PS51471">
    <property type="entry name" value="FE2OG_OXY"/>
    <property type="match status" value="1"/>
</dbReference>
<dbReference type="Gene3D" id="4.10.860.20">
    <property type="entry name" value="Rabenosyn, Rab binding domain"/>
    <property type="match status" value="1"/>
</dbReference>
<feature type="domain" description="Fe2OG dioxygenase" evidence="8">
    <location>
        <begin position="78"/>
        <end position="176"/>
    </location>
</feature>
<dbReference type="EMBL" id="JRAA01000002">
    <property type="protein sequence ID" value="KHF24721.1"/>
    <property type="molecule type" value="Genomic_DNA"/>
</dbReference>
<dbReference type="PANTHER" id="PTHR41536">
    <property type="entry name" value="PKHD-TYPE HYDROXYLASE YBIX"/>
    <property type="match status" value="1"/>
</dbReference>
<organism evidence="9 11">
    <name type="scientific">Solemya velum gill symbiont</name>
    <dbReference type="NCBI Taxonomy" id="2340"/>
    <lineage>
        <taxon>Bacteria</taxon>
        <taxon>Pseudomonadati</taxon>
        <taxon>Pseudomonadota</taxon>
        <taxon>Gammaproteobacteria</taxon>
        <taxon>sulfur-oxidizing symbionts</taxon>
    </lineage>
</organism>
<dbReference type="InterPro" id="IPR005123">
    <property type="entry name" value="Oxoglu/Fe-dep_dioxygenase_dom"/>
</dbReference>
<evidence type="ECO:0000256" key="3">
    <source>
        <dbReference type="ARBA" id="ARBA00022896"/>
    </source>
</evidence>
<keyword evidence="5 7" id="KW-0560">Oxidoreductase</keyword>
<dbReference type="NCBIfam" id="NF003975">
    <property type="entry name" value="PRK05467.1-4"/>
    <property type="match status" value="1"/>
</dbReference>
<evidence type="ECO:0000313" key="12">
    <source>
        <dbReference type="Proteomes" id="UP000190962"/>
    </source>
</evidence>
<dbReference type="GO" id="GO:0016706">
    <property type="term" value="F:2-oxoglutarate-dependent dioxygenase activity"/>
    <property type="evidence" value="ECO:0007669"/>
    <property type="project" value="UniProtKB-UniRule"/>
</dbReference>
<dbReference type="Gene3D" id="2.60.120.620">
    <property type="entry name" value="q2cbj1_9rhob like domain"/>
    <property type="match status" value="1"/>
</dbReference>
<dbReference type="Proteomes" id="UP000030856">
    <property type="component" value="Unassembled WGS sequence"/>
</dbReference>
<protein>
    <submittedName>
        <fullName evidence="10">Fe2+-dependent dioxygenase</fullName>
    </submittedName>
    <submittedName>
        <fullName evidence="9">Putative iron-regulated protein</fullName>
    </submittedName>
</protein>
<reference evidence="9 11" key="1">
    <citation type="journal article" date="2014" name="BMC Genomics">
        <title>The genome of the intracellular bacterium of the coastal bivalve, Solemya velum: a blueprint for thriving in and out of symbiosis.</title>
        <authorList>
            <person name="Dmytrenko O."/>
            <person name="Russell S.L."/>
            <person name="Loo W.T."/>
            <person name="Fontanez K.M."/>
            <person name="Liao L."/>
            <person name="Roeselers G."/>
            <person name="Sharma R."/>
            <person name="Stewart F.J."/>
            <person name="Newton I.L."/>
            <person name="Woyke T."/>
            <person name="Wu D."/>
            <person name="Lang J.M."/>
            <person name="Eisen J.A."/>
            <person name="Cavanaugh C.M."/>
        </authorList>
    </citation>
    <scope>NUCLEOTIDE SEQUENCE [LARGE SCALE GENOMIC DNA]</scope>
    <source>
        <strain evidence="9 11">WH</strain>
    </source>
</reference>
<reference evidence="10 12" key="2">
    <citation type="submission" date="2016-11" db="EMBL/GenBank/DDBJ databases">
        <title>Mixed transmission modes and dynamic genome evolution in an obligate animal-bacterial symbiosis.</title>
        <authorList>
            <person name="Russell S.L."/>
            <person name="Corbett-Detig R.B."/>
            <person name="Cavanaugh C.M."/>
        </authorList>
    </citation>
    <scope>NUCLEOTIDE SEQUENCE [LARGE SCALE GENOMIC DNA]</scope>
    <source>
        <strain evidence="10">MA-KB16</strain>
    </source>
</reference>
<evidence type="ECO:0000256" key="5">
    <source>
        <dbReference type="ARBA" id="ARBA00023002"/>
    </source>
</evidence>
<dbReference type="GO" id="GO:0005506">
    <property type="term" value="F:iron ion binding"/>
    <property type="evidence" value="ECO:0007669"/>
    <property type="project" value="UniProtKB-UniRule"/>
</dbReference>
<dbReference type="GO" id="GO:0006974">
    <property type="term" value="P:DNA damage response"/>
    <property type="evidence" value="ECO:0007669"/>
    <property type="project" value="TreeGrafter"/>
</dbReference>
<feature type="binding site" evidence="7">
    <location>
        <position position="157"/>
    </location>
    <ligand>
        <name>Fe cation</name>
        <dbReference type="ChEBI" id="CHEBI:24875"/>
    </ligand>
</feature>
<dbReference type="PATRIC" id="fig|2340.3.peg.1357"/>
<evidence type="ECO:0000256" key="6">
    <source>
        <dbReference type="ARBA" id="ARBA00023004"/>
    </source>
</evidence>
<dbReference type="Pfam" id="PF13640">
    <property type="entry name" value="2OG-FeII_Oxy_3"/>
    <property type="match status" value="1"/>
</dbReference>
<dbReference type="STRING" id="2340.JV46_02620"/>
<dbReference type="InterPro" id="IPR044862">
    <property type="entry name" value="Pro_4_hyd_alph_FE2OG_OXY"/>
</dbReference>
<name>A0A0B0HB95_SOVGS</name>
<evidence type="ECO:0000313" key="9">
    <source>
        <dbReference type="EMBL" id="KHF24721.1"/>
    </source>
</evidence>
<evidence type="ECO:0000256" key="2">
    <source>
        <dbReference type="ARBA" id="ARBA00022723"/>
    </source>
</evidence>
<sequence>MLLELPGLLNEAQISKIFMIAKRAAFHDGRMTAGTAATKVKNNEELAATQEGQELINRILMSSLGHSTIFNNAALPAKMADFIIARYTSGMTYGDHIDEPVMGSGGPRFRTDVSMTIFLNPPETYEGGELVIRTTFGDKMVKLNAGDAVLYPSSSLHKVAEVTSGQRTVALTWIQSMIRDPARREVLYDLVTVRDQLNEQESGSEMHQQIDRSYANLLRMWAEV</sequence>
<dbReference type="InterPro" id="IPR023550">
    <property type="entry name" value="PKHD_hydroxylase"/>
</dbReference>
<feature type="binding site" evidence="7">
    <location>
        <position position="96"/>
    </location>
    <ligand>
        <name>Fe cation</name>
        <dbReference type="ChEBI" id="CHEBI:24875"/>
    </ligand>
</feature>
<dbReference type="RefSeq" id="WP_043116955.1">
    <property type="nucleotide sequence ID" value="NZ_JRAA01000002.1"/>
</dbReference>
<evidence type="ECO:0000313" key="10">
    <source>
        <dbReference type="EMBL" id="OOY34746.1"/>
    </source>
</evidence>
<comment type="caution">
    <text evidence="9">The sequence shown here is derived from an EMBL/GenBank/DDBJ whole genome shotgun (WGS) entry which is preliminary data.</text>
</comment>
<keyword evidence="6 7" id="KW-0408">Iron</keyword>
<dbReference type="NCBIfam" id="NF003974">
    <property type="entry name" value="PRK05467.1-3"/>
    <property type="match status" value="1"/>
</dbReference>
<comment type="cofactor">
    <cofactor evidence="7">
        <name>Fe(2+)</name>
        <dbReference type="ChEBI" id="CHEBI:29033"/>
    </cofactor>
    <text evidence="7">Binds 1 Fe(2+) ion per subunit.</text>
</comment>
<gene>
    <name evidence="10" type="ORF">BOV88_08250</name>
    <name evidence="9" type="ORF">JV46_02620</name>
</gene>
<evidence type="ECO:0000256" key="1">
    <source>
        <dbReference type="ARBA" id="ARBA00001961"/>
    </source>
</evidence>
<dbReference type="EMBL" id="MPNX01000011">
    <property type="protein sequence ID" value="OOY34746.1"/>
    <property type="molecule type" value="Genomic_DNA"/>
</dbReference>
<keyword evidence="11" id="KW-1185">Reference proteome</keyword>
<evidence type="ECO:0000256" key="7">
    <source>
        <dbReference type="HAMAP-Rule" id="MF_00657"/>
    </source>
</evidence>
<dbReference type="InterPro" id="IPR006620">
    <property type="entry name" value="Pro_4_hyd_alph"/>
</dbReference>
<keyword evidence="4 7" id="KW-0223">Dioxygenase</keyword>
<evidence type="ECO:0000313" key="11">
    <source>
        <dbReference type="Proteomes" id="UP000030856"/>
    </source>
</evidence>